<dbReference type="InterPro" id="IPR019179">
    <property type="entry name" value="CC149"/>
</dbReference>
<evidence type="ECO:0000313" key="6">
    <source>
        <dbReference type="Proteomes" id="UP000230066"/>
    </source>
</evidence>
<organism evidence="5 6">
    <name type="scientific">Fasciola hepatica</name>
    <name type="common">Liver fluke</name>
    <dbReference type="NCBI Taxonomy" id="6192"/>
    <lineage>
        <taxon>Eukaryota</taxon>
        <taxon>Metazoa</taxon>
        <taxon>Spiralia</taxon>
        <taxon>Lophotrochozoa</taxon>
        <taxon>Platyhelminthes</taxon>
        <taxon>Trematoda</taxon>
        <taxon>Digenea</taxon>
        <taxon>Plagiorchiida</taxon>
        <taxon>Echinostomata</taxon>
        <taxon>Echinostomatoidea</taxon>
        <taxon>Fasciolidae</taxon>
        <taxon>Fasciola</taxon>
    </lineage>
</organism>
<dbReference type="AlphaFoldDB" id="A0A4E0R2M5"/>
<dbReference type="Proteomes" id="UP000230066">
    <property type="component" value="Unassembled WGS sequence"/>
</dbReference>
<evidence type="ECO:0000313" key="5">
    <source>
        <dbReference type="EMBL" id="THD21723.1"/>
    </source>
</evidence>
<dbReference type="PANTHER" id="PTHR21682">
    <property type="entry name" value="COILED-COIL DOMAIN-CONTAINING PROTEIN 149"/>
    <property type="match status" value="1"/>
</dbReference>
<feature type="region of interest" description="Disordered" evidence="4">
    <location>
        <begin position="276"/>
        <end position="306"/>
    </location>
</feature>
<evidence type="ECO:0000256" key="1">
    <source>
        <dbReference type="ARBA" id="ARBA00005872"/>
    </source>
</evidence>
<comment type="similarity">
    <text evidence="1">Belongs to the CCDC149 family.</text>
</comment>
<reference evidence="5" key="1">
    <citation type="submission" date="2019-03" db="EMBL/GenBank/DDBJ databases">
        <title>Improved annotation for the trematode Fasciola hepatica.</title>
        <authorList>
            <person name="Choi Y.-J."/>
            <person name="Martin J."/>
            <person name="Mitreva M."/>
        </authorList>
    </citation>
    <scope>NUCLEOTIDE SEQUENCE [LARGE SCALE GENOMIC DNA]</scope>
</reference>
<gene>
    <name evidence="5" type="ORF">D915_007533</name>
</gene>
<dbReference type="Gene3D" id="1.10.287.1490">
    <property type="match status" value="1"/>
</dbReference>
<protein>
    <submittedName>
        <fullName evidence="5">Leucine-rich repeat LGI family</fullName>
    </submittedName>
</protein>
<comment type="caution">
    <text evidence="5">The sequence shown here is derived from an EMBL/GenBank/DDBJ whole genome shotgun (WGS) entry which is preliminary data.</text>
</comment>
<keyword evidence="2 3" id="KW-0175">Coiled coil</keyword>
<feature type="coiled-coil region" evidence="3">
    <location>
        <begin position="115"/>
        <end position="268"/>
    </location>
</feature>
<evidence type="ECO:0000256" key="2">
    <source>
        <dbReference type="ARBA" id="ARBA00023054"/>
    </source>
</evidence>
<name>A0A4E0R2M5_FASHE</name>
<proteinExistence type="inferred from homology"/>
<sequence length="372" mass="42138">MQYYSLKIPHSLNDDFMKGKNGKMVEPHILLALDALKTDLSVISKKLESKTQAVVILHEALEQCKKERDEFRQMAEQVMNRYQLLRKTLSQGTQSETLSAKALGQMPSKKLAYLLIESREANRALERELVEINTKLTDAEGDIRLLRQQLRTSFNQSTSVAEPHPIPNDERQNLISHLERLTAQVNELERELSRCTDEKHELVTERDVYRNKCDRLNNELNYVLHGDERKIVDIDTLIMEKKSLKYRLQSVEEERNLAMSTLAKYKRMFERKASKSSSVGSDNVLTPSISPQHLPLNAEHKNADSTGSHLVEATNIMPVAHSETNGLVENSQVKSVQSVPTQSIAGSYPEDCAIAQVEPCNLVLSSTSSEQN</sequence>
<feature type="compositionally biased region" description="Polar residues" evidence="4">
    <location>
        <begin position="276"/>
        <end position="291"/>
    </location>
</feature>
<dbReference type="EMBL" id="JXXN02003312">
    <property type="protein sequence ID" value="THD21723.1"/>
    <property type="molecule type" value="Genomic_DNA"/>
</dbReference>
<evidence type="ECO:0000256" key="4">
    <source>
        <dbReference type="SAM" id="MobiDB-lite"/>
    </source>
</evidence>
<evidence type="ECO:0000256" key="3">
    <source>
        <dbReference type="SAM" id="Coils"/>
    </source>
</evidence>
<dbReference type="Pfam" id="PF09789">
    <property type="entry name" value="CC149"/>
    <property type="match status" value="1"/>
</dbReference>
<dbReference type="PANTHER" id="PTHR21682:SF2">
    <property type="entry name" value="COILED-COIL DOMAIN-CONTAINING PROTEIN 149"/>
    <property type="match status" value="1"/>
</dbReference>
<keyword evidence="6" id="KW-1185">Reference proteome</keyword>
<accession>A0A4E0R2M5</accession>